<reference evidence="14 15" key="1">
    <citation type="submission" date="2019-02" db="EMBL/GenBank/DDBJ databases">
        <authorList>
            <person name="Khodamoradi S."/>
            <person name="Hahnke R.L."/>
            <person name="Kaempfer P."/>
            <person name="Schumann P."/>
            <person name="Rohde M."/>
            <person name="Steinert M."/>
            <person name="Luzhetskyy A."/>
            <person name="Wink J."/>
            <person name="Ruckert C."/>
        </authorList>
    </citation>
    <scope>NUCLEOTIDE SEQUENCE [LARGE SCALE GENOMIC DNA]</scope>
    <source>
        <strain evidence="14 15">M2</strain>
    </source>
</reference>
<evidence type="ECO:0000313" key="14">
    <source>
        <dbReference type="EMBL" id="QBI54136.1"/>
    </source>
</evidence>
<keyword evidence="3" id="KW-0444">Lipid biosynthesis</keyword>
<dbReference type="InterPro" id="IPR043130">
    <property type="entry name" value="CDP-OH_PTrfase_TM_dom"/>
</dbReference>
<evidence type="ECO:0000256" key="11">
    <source>
        <dbReference type="RuleBase" id="RU003750"/>
    </source>
</evidence>
<dbReference type="InterPro" id="IPR048254">
    <property type="entry name" value="CDP_ALCOHOL_P_TRANSF_CS"/>
</dbReference>
<keyword evidence="15" id="KW-1185">Reference proteome</keyword>
<dbReference type="AlphaFoldDB" id="A0A4P6Q0I4"/>
<keyword evidence="7" id="KW-0443">Lipid metabolism</keyword>
<proteinExistence type="inferred from homology"/>
<dbReference type="EC" id="2.7.8.5" evidence="14"/>
<feature type="transmembrane region" description="Helical" evidence="13">
    <location>
        <begin position="21"/>
        <end position="41"/>
    </location>
</feature>
<protein>
    <submittedName>
        <fullName evidence="14">CDP-diacylglycerol--glycerol-3-phosphate 3-phosphatidyl-transferase 2</fullName>
        <ecNumber evidence="14">2.7.8.5</ecNumber>
    </submittedName>
</protein>
<comment type="similarity">
    <text evidence="2 11">Belongs to the CDP-alcohol phosphatidyltransferase class-I family.</text>
</comment>
<evidence type="ECO:0000256" key="5">
    <source>
        <dbReference type="ARBA" id="ARBA00022692"/>
    </source>
</evidence>
<dbReference type="InterPro" id="IPR050324">
    <property type="entry name" value="CDP-alcohol_PTase-I"/>
</dbReference>
<organism evidence="14 15">
    <name type="scientific">Streptomonospora litoralis</name>
    <dbReference type="NCBI Taxonomy" id="2498135"/>
    <lineage>
        <taxon>Bacteria</taxon>
        <taxon>Bacillati</taxon>
        <taxon>Actinomycetota</taxon>
        <taxon>Actinomycetes</taxon>
        <taxon>Streptosporangiales</taxon>
        <taxon>Nocardiopsidaceae</taxon>
        <taxon>Streptomonospora</taxon>
    </lineage>
</organism>
<feature type="compositionally biased region" description="Basic residues" evidence="12">
    <location>
        <begin position="252"/>
        <end position="261"/>
    </location>
</feature>
<evidence type="ECO:0000256" key="8">
    <source>
        <dbReference type="ARBA" id="ARBA00023136"/>
    </source>
</evidence>
<feature type="region of interest" description="Disordered" evidence="12">
    <location>
        <begin position="205"/>
        <end position="261"/>
    </location>
</feature>
<gene>
    <name evidence="14" type="primary">pgsA2</name>
    <name evidence="14" type="ORF">EKD16_11765</name>
</gene>
<evidence type="ECO:0000313" key="15">
    <source>
        <dbReference type="Proteomes" id="UP000292235"/>
    </source>
</evidence>
<dbReference type="PANTHER" id="PTHR14269">
    <property type="entry name" value="CDP-DIACYLGLYCEROL--GLYCEROL-3-PHOSPHATE 3-PHOSPHATIDYLTRANSFERASE-RELATED"/>
    <property type="match status" value="1"/>
</dbReference>
<evidence type="ECO:0000256" key="9">
    <source>
        <dbReference type="ARBA" id="ARBA00023209"/>
    </source>
</evidence>
<dbReference type="GO" id="GO:0046474">
    <property type="term" value="P:glycerophospholipid biosynthetic process"/>
    <property type="evidence" value="ECO:0007669"/>
    <property type="project" value="TreeGrafter"/>
</dbReference>
<keyword evidence="9" id="KW-0594">Phospholipid biosynthesis</keyword>
<evidence type="ECO:0000256" key="10">
    <source>
        <dbReference type="ARBA" id="ARBA00023264"/>
    </source>
</evidence>
<evidence type="ECO:0000256" key="1">
    <source>
        <dbReference type="ARBA" id="ARBA00004141"/>
    </source>
</evidence>
<dbReference type="Gene3D" id="1.20.120.1760">
    <property type="match status" value="1"/>
</dbReference>
<dbReference type="Pfam" id="PF01066">
    <property type="entry name" value="CDP-OH_P_transf"/>
    <property type="match status" value="1"/>
</dbReference>
<feature type="transmembrane region" description="Helical" evidence="13">
    <location>
        <begin position="167"/>
        <end position="189"/>
    </location>
</feature>
<keyword evidence="8 13" id="KW-0472">Membrane</keyword>
<sequence length="261" mass="28010">MASRVSPRAADRVAGDRVWTVPNLLSMLRLVGVPVFLWLVLVPRADWLALGVLAFAGVSDWLDGKIARAWNQTSRLGTVLDPLADRLYIFAALLGLVVRGIVPWWLMAVLVLRDVLMVLALPIMRYHGYGTLPVNFAGKAATLCLLYSFPLLFIAGYAAMVGDVARIMGWAFAIWGTAIYWWAGVLYAVQGLRLIAQTRRADHPLETDEKPLPGVAATSGHGSHPGGDPAQSDQTAPGRGSEGSGPPPSGTSHRKGAKSPP</sequence>
<keyword evidence="10" id="KW-1208">Phospholipid metabolism</keyword>
<dbReference type="PANTHER" id="PTHR14269:SF62">
    <property type="entry name" value="CDP-DIACYLGLYCEROL--GLYCEROL-3-PHOSPHATE 3-PHOSPHATIDYLTRANSFERASE 1, CHLOROPLASTIC"/>
    <property type="match status" value="1"/>
</dbReference>
<dbReference type="GO" id="GO:0016020">
    <property type="term" value="C:membrane"/>
    <property type="evidence" value="ECO:0007669"/>
    <property type="project" value="UniProtKB-SubCell"/>
</dbReference>
<feature type="transmembrane region" description="Helical" evidence="13">
    <location>
        <begin position="136"/>
        <end position="161"/>
    </location>
</feature>
<evidence type="ECO:0000256" key="3">
    <source>
        <dbReference type="ARBA" id="ARBA00022516"/>
    </source>
</evidence>
<evidence type="ECO:0000256" key="4">
    <source>
        <dbReference type="ARBA" id="ARBA00022679"/>
    </source>
</evidence>
<evidence type="ECO:0000256" key="7">
    <source>
        <dbReference type="ARBA" id="ARBA00023098"/>
    </source>
</evidence>
<dbReference type="KEGG" id="strr:EKD16_11765"/>
<dbReference type="GO" id="GO:0008444">
    <property type="term" value="F:CDP-diacylglycerol-glycerol-3-phosphate 3-phosphatidyltransferase activity"/>
    <property type="evidence" value="ECO:0007669"/>
    <property type="project" value="UniProtKB-EC"/>
</dbReference>
<keyword evidence="5 13" id="KW-0812">Transmembrane</keyword>
<dbReference type="PROSITE" id="PS00379">
    <property type="entry name" value="CDP_ALCOHOL_P_TRANSF"/>
    <property type="match status" value="1"/>
</dbReference>
<comment type="subcellular location">
    <subcellularLocation>
        <location evidence="1">Membrane</location>
        <topology evidence="1">Multi-pass membrane protein</topology>
    </subcellularLocation>
</comment>
<keyword evidence="6 13" id="KW-1133">Transmembrane helix</keyword>
<dbReference type="Proteomes" id="UP000292235">
    <property type="component" value="Chromosome"/>
</dbReference>
<evidence type="ECO:0000256" key="2">
    <source>
        <dbReference type="ARBA" id="ARBA00010441"/>
    </source>
</evidence>
<evidence type="ECO:0000256" key="6">
    <source>
        <dbReference type="ARBA" id="ARBA00022989"/>
    </source>
</evidence>
<keyword evidence="4 11" id="KW-0808">Transferase</keyword>
<dbReference type="EMBL" id="CP036455">
    <property type="protein sequence ID" value="QBI54136.1"/>
    <property type="molecule type" value="Genomic_DNA"/>
</dbReference>
<evidence type="ECO:0000256" key="13">
    <source>
        <dbReference type="SAM" id="Phobius"/>
    </source>
</evidence>
<accession>A0A4P6Q0I4</accession>
<name>A0A4P6Q0I4_9ACTN</name>
<evidence type="ECO:0000256" key="12">
    <source>
        <dbReference type="SAM" id="MobiDB-lite"/>
    </source>
</evidence>
<dbReference type="InterPro" id="IPR000462">
    <property type="entry name" value="CDP-OH_P_trans"/>
</dbReference>